<feature type="region of interest" description="Disordered" evidence="1">
    <location>
        <begin position="178"/>
        <end position="205"/>
    </location>
</feature>
<sequence>MYWEEEKGEGEGWLKDDCHLIVPGEPPAWTPPTHTRKLHPDSGEYVKDQDASRYPEYPLEPIIQVVLVEQPDFAFQDRDIVGCGHSLSHLLGFLCGDDKSFRVLVGTVGKTVFLIRRENSPAETIQGVRGYGHTFPEAYTTWGPDVKRSASHQRIMNYEFAGMKILVRFGSDGYLPGRVPADENSERQQPPKEDTGTVEPTDTEAKAKTLRVEKGGRDIPQCAVFDIRTRSARYEDPNILETMLFRLWISQIPNFILAHHTFGVFDGIRILDVREKVQEWEETNQALLSKFGLLLKKIISFAQASELGRFEVFHKEGESSLELRAQTGNVSRALPADVAARWTSKEDHTSPTWIPRPGRRVQSLRDWESCGMFLEGSAM</sequence>
<comment type="caution">
    <text evidence="2">The sequence shown here is derived from an EMBL/GenBank/DDBJ whole genome shotgun (WGS) entry which is preliminary data.</text>
</comment>
<keyword evidence="3" id="KW-1185">Reference proteome</keyword>
<reference evidence="2" key="1">
    <citation type="submission" date="2022-11" db="EMBL/GenBank/DDBJ databases">
        <authorList>
            <person name="Petersen C."/>
        </authorList>
    </citation>
    <scope>NUCLEOTIDE SEQUENCE</scope>
    <source>
        <strain evidence="2">IBT 21917</strain>
    </source>
</reference>
<dbReference type="EMBL" id="JAPQKO010000006">
    <property type="protein sequence ID" value="KAJ5155843.1"/>
    <property type="molecule type" value="Genomic_DNA"/>
</dbReference>
<proteinExistence type="predicted"/>
<organism evidence="2 3">
    <name type="scientific">Penicillium capsulatum</name>
    <dbReference type="NCBI Taxonomy" id="69766"/>
    <lineage>
        <taxon>Eukaryota</taxon>
        <taxon>Fungi</taxon>
        <taxon>Dikarya</taxon>
        <taxon>Ascomycota</taxon>
        <taxon>Pezizomycotina</taxon>
        <taxon>Eurotiomycetes</taxon>
        <taxon>Eurotiomycetidae</taxon>
        <taxon>Eurotiales</taxon>
        <taxon>Aspergillaceae</taxon>
        <taxon>Penicillium</taxon>
    </lineage>
</organism>
<gene>
    <name evidence="2" type="ORF">N7492_008646</name>
</gene>
<dbReference type="Proteomes" id="UP001146351">
    <property type="component" value="Unassembled WGS sequence"/>
</dbReference>
<dbReference type="PANTHER" id="PTHR35179:SF2">
    <property type="entry name" value="START DOMAIN-CONTAINING PROTEIN"/>
    <property type="match status" value="1"/>
</dbReference>
<feature type="non-terminal residue" evidence="2">
    <location>
        <position position="1"/>
    </location>
</feature>
<dbReference type="PANTHER" id="PTHR35179">
    <property type="entry name" value="PROTEIN CBG02620"/>
    <property type="match status" value="1"/>
</dbReference>
<evidence type="ECO:0008006" key="4">
    <source>
        <dbReference type="Google" id="ProtNLM"/>
    </source>
</evidence>
<feature type="compositionally biased region" description="Basic and acidic residues" evidence="1">
    <location>
        <begin position="180"/>
        <end position="195"/>
    </location>
</feature>
<reference evidence="2" key="2">
    <citation type="journal article" date="2023" name="IMA Fungus">
        <title>Comparative genomic study of the Penicillium genus elucidates a diverse pangenome and 15 lateral gene transfer events.</title>
        <authorList>
            <person name="Petersen C."/>
            <person name="Sorensen T."/>
            <person name="Nielsen M.R."/>
            <person name="Sondergaard T.E."/>
            <person name="Sorensen J.L."/>
            <person name="Fitzpatrick D.A."/>
            <person name="Frisvad J.C."/>
            <person name="Nielsen K.L."/>
        </authorList>
    </citation>
    <scope>NUCLEOTIDE SEQUENCE</scope>
    <source>
        <strain evidence="2">IBT 21917</strain>
    </source>
</reference>
<protein>
    <recommendedName>
        <fullName evidence="4">Geranylgeranyl pyrophosphate synthetase</fullName>
    </recommendedName>
</protein>
<evidence type="ECO:0000256" key="1">
    <source>
        <dbReference type="SAM" id="MobiDB-lite"/>
    </source>
</evidence>
<dbReference type="AlphaFoldDB" id="A0A9W9HQ45"/>
<evidence type="ECO:0000313" key="3">
    <source>
        <dbReference type="Proteomes" id="UP001146351"/>
    </source>
</evidence>
<accession>A0A9W9HQ45</accession>
<dbReference type="OrthoDB" id="5393654at2759"/>
<name>A0A9W9HQ45_9EURO</name>
<evidence type="ECO:0000313" key="2">
    <source>
        <dbReference type="EMBL" id="KAJ5155843.1"/>
    </source>
</evidence>